<accession>A0AA35R0E8</accession>
<dbReference type="EMBL" id="CASHTH010000373">
    <property type="protein sequence ID" value="CAI7999295.1"/>
    <property type="molecule type" value="Genomic_DNA"/>
</dbReference>
<keyword evidence="2" id="KW-1185">Reference proteome</keyword>
<evidence type="ECO:0000313" key="1">
    <source>
        <dbReference type="EMBL" id="CAI7999295.1"/>
    </source>
</evidence>
<sequence length="102" mass="11826">MAGEGSPEILPPVLHYWPWPRLETPQILDARMIHYRAQLHKTVDIEGQPLTADLKSGRGEDLLAFRYVKQSSFTREVAHVMFVCMSFCFFLEMSNTFISVYM</sequence>
<organism evidence="1 2">
    <name type="scientific">Geodia barretti</name>
    <name type="common">Barrett's horny sponge</name>
    <dbReference type="NCBI Taxonomy" id="519541"/>
    <lineage>
        <taxon>Eukaryota</taxon>
        <taxon>Metazoa</taxon>
        <taxon>Porifera</taxon>
        <taxon>Demospongiae</taxon>
        <taxon>Heteroscleromorpha</taxon>
        <taxon>Tetractinellida</taxon>
        <taxon>Astrophorina</taxon>
        <taxon>Geodiidae</taxon>
        <taxon>Geodia</taxon>
    </lineage>
</organism>
<dbReference type="Proteomes" id="UP001174909">
    <property type="component" value="Unassembled WGS sequence"/>
</dbReference>
<evidence type="ECO:0000313" key="2">
    <source>
        <dbReference type="Proteomes" id="UP001174909"/>
    </source>
</evidence>
<gene>
    <name evidence="1" type="ORF">GBAR_LOCUS2676</name>
</gene>
<name>A0AA35R0E8_GEOBA</name>
<comment type="caution">
    <text evidence="1">The sequence shown here is derived from an EMBL/GenBank/DDBJ whole genome shotgun (WGS) entry which is preliminary data.</text>
</comment>
<protein>
    <submittedName>
        <fullName evidence="1">Uncharacterized protein</fullName>
    </submittedName>
</protein>
<proteinExistence type="predicted"/>
<reference evidence="1" key="1">
    <citation type="submission" date="2023-03" db="EMBL/GenBank/DDBJ databases">
        <authorList>
            <person name="Steffen K."/>
            <person name="Cardenas P."/>
        </authorList>
    </citation>
    <scope>NUCLEOTIDE SEQUENCE</scope>
</reference>
<dbReference type="AlphaFoldDB" id="A0AA35R0E8"/>